<dbReference type="STRING" id="1380566.A0A179G7F0"/>
<reference evidence="2 3" key="1">
    <citation type="journal article" date="2016" name="PLoS Pathog.">
        <title>Biosynthesis of antibiotic leucinostatins in bio-control fungus Purpureocillium lilacinum and their inhibition on phytophthora revealed by genome mining.</title>
        <authorList>
            <person name="Wang G."/>
            <person name="Liu Z."/>
            <person name="Lin R."/>
            <person name="Li E."/>
            <person name="Mao Z."/>
            <person name="Ling J."/>
            <person name="Yang Y."/>
            <person name="Yin W.B."/>
            <person name="Xie B."/>
        </authorList>
    </citation>
    <scope>NUCLEOTIDE SEQUENCE [LARGE SCALE GENOMIC DNA]</scope>
    <source>
        <strain evidence="2">170</strain>
    </source>
</reference>
<dbReference type="Proteomes" id="UP000078397">
    <property type="component" value="Unassembled WGS sequence"/>
</dbReference>
<protein>
    <submittedName>
        <fullName evidence="2">JmjC domain-containing protein</fullName>
    </submittedName>
</protein>
<dbReference type="GeneID" id="28854837"/>
<gene>
    <name evidence="2" type="ORF">VFPPC_13066</name>
</gene>
<dbReference type="InterPro" id="IPR003347">
    <property type="entry name" value="JmjC_dom"/>
</dbReference>
<accession>A0A179G7F0</accession>
<comment type="caution">
    <text evidence="2">The sequence shown here is derived from an EMBL/GenBank/DDBJ whole genome shotgun (WGS) entry which is preliminary data.</text>
</comment>
<evidence type="ECO:0000313" key="2">
    <source>
        <dbReference type="EMBL" id="OAQ73726.1"/>
    </source>
</evidence>
<dbReference type="Pfam" id="PF13621">
    <property type="entry name" value="Cupin_8"/>
    <property type="match status" value="1"/>
</dbReference>
<organism evidence="2 3">
    <name type="scientific">Pochonia chlamydosporia 170</name>
    <dbReference type="NCBI Taxonomy" id="1380566"/>
    <lineage>
        <taxon>Eukaryota</taxon>
        <taxon>Fungi</taxon>
        <taxon>Dikarya</taxon>
        <taxon>Ascomycota</taxon>
        <taxon>Pezizomycotina</taxon>
        <taxon>Sordariomycetes</taxon>
        <taxon>Hypocreomycetidae</taxon>
        <taxon>Hypocreales</taxon>
        <taxon>Clavicipitaceae</taxon>
        <taxon>Pochonia</taxon>
    </lineage>
</organism>
<dbReference type="PROSITE" id="PS51184">
    <property type="entry name" value="JMJC"/>
    <property type="match status" value="1"/>
</dbReference>
<dbReference type="Gene3D" id="2.60.120.650">
    <property type="entry name" value="Cupin"/>
    <property type="match status" value="1"/>
</dbReference>
<dbReference type="InterPro" id="IPR041667">
    <property type="entry name" value="Cupin_8"/>
</dbReference>
<dbReference type="EMBL" id="LSBJ02000001">
    <property type="protein sequence ID" value="OAQ73726.1"/>
    <property type="molecule type" value="Genomic_DNA"/>
</dbReference>
<dbReference type="PANTHER" id="PTHR12461">
    <property type="entry name" value="HYPOXIA-INDUCIBLE FACTOR 1 ALPHA INHIBITOR-RELATED"/>
    <property type="match status" value="1"/>
</dbReference>
<dbReference type="OrthoDB" id="263283at2759"/>
<dbReference type="RefSeq" id="XP_018149809.1">
    <property type="nucleotide sequence ID" value="XM_018290843.1"/>
</dbReference>
<dbReference type="PANTHER" id="PTHR12461:SF105">
    <property type="entry name" value="HYPOXIA-INDUCIBLE FACTOR 1-ALPHA INHIBITOR"/>
    <property type="match status" value="1"/>
</dbReference>
<dbReference type="KEGG" id="pchm:VFPPC_13066"/>
<proteinExistence type="predicted"/>
<name>A0A179G7F0_METCM</name>
<sequence>MNKRTFFTNVCRRQLHTSLRYSSPTLLHVGAASPSSHGHPDVQAFQQKALKPQKPYFFPSDAGSPTSHLPAFVKWFTRPSTSHGSQQTHHPFAPALVQKFQEWPFPYELIKSPGKQDAVSDFQNTLMTSSEMTDQIMAGILQSAVTEGTDQTFFQLYAPLKLLIKALEFNASRDPTTTHPLHVYIAQSALPDLPQPMQDDLPVPEVVKRAGKGDIYSSSIWLGTEPTYTPLHRDPNPNLFCQLHSQKVVRLLPPKLGDRLFFEVQVQIRQQGNSRIRTTDMMQGEERKALHDAVWENESPPDEMHEVELDAGDALFIPDGWWHSVKSVESDGGLNASVNWWFR</sequence>
<evidence type="ECO:0000259" key="1">
    <source>
        <dbReference type="PROSITE" id="PS51184"/>
    </source>
</evidence>
<evidence type="ECO:0000313" key="3">
    <source>
        <dbReference type="Proteomes" id="UP000078397"/>
    </source>
</evidence>
<keyword evidence="3" id="KW-1185">Reference proteome</keyword>
<feature type="domain" description="JmjC" evidence="1">
    <location>
        <begin position="168"/>
        <end position="343"/>
    </location>
</feature>
<dbReference type="SUPFAM" id="SSF51197">
    <property type="entry name" value="Clavaminate synthase-like"/>
    <property type="match status" value="1"/>
</dbReference>
<dbReference type="AlphaFoldDB" id="A0A179G7F0"/>